<dbReference type="AlphaFoldDB" id="A0A4S4L106"/>
<proteinExistence type="predicted"/>
<feature type="compositionally biased region" description="Basic residues" evidence="1">
    <location>
        <begin position="226"/>
        <end position="239"/>
    </location>
</feature>
<feature type="compositionally biased region" description="Low complexity" evidence="1">
    <location>
        <begin position="274"/>
        <end position="283"/>
    </location>
</feature>
<dbReference type="Proteomes" id="UP000308199">
    <property type="component" value="Unassembled WGS sequence"/>
</dbReference>
<dbReference type="OrthoDB" id="3270558at2759"/>
<accession>A0A4S4L106</accession>
<feature type="region of interest" description="Disordered" evidence="1">
    <location>
        <begin position="394"/>
        <end position="414"/>
    </location>
</feature>
<feature type="region of interest" description="Disordered" evidence="1">
    <location>
        <begin position="215"/>
        <end position="262"/>
    </location>
</feature>
<feature type="compositionally biased region" description="Low complexity" evidence="1">
    <location>
        <begin position="394"/>
        <end position="408"/>
    </location>
</feature>
<name>A0A4S4L106_9AGAM</name>
<feature type="compositionally biased region" description="Basic and acidic residues" evidence="1">
    <location>
        <begin position="460"/>
        <end position="482"/>
    </location>
</feature>
<feature type="compositionally biased region" description="Low complexity" evidence="1">
    <location>
        <begin position="46"/>
        <end position="71"/>
    </location>
</feature>
<feature type="region of interest" description="Disordered" evidence="1">
    <location>
        <begin position="1"/>
        <end position="71"/>
    </location>
</feature>
<sequence length="678" mass="73802">ACTSAVAAASASAPASTPAKPPAPEPVARPPPTLYNIPLSPKADIASATPSRRSSPPAPSHPSGISFATSSVHSSSTNGFDSYAQPSASSKPYTVTQAFVYGSSIVYDNAPLPPRSLQDQMQEAYAADNMHLARVLYLKIQGIEVTSDDDPRIAQVKDDDFVFVPGGVLVLDDESLAALNEALKGREKDEQARKWRERETMWEAEAERVRVAKALAQRHQEEAHAASRRQKLDKRKGRLQLKNPPFSANPAGHSSRIFYSSQSSHPSLVRHVNSSDSSSSLLSGRPRTVRRAAPIRISFREVVQSLHGPLFPDTDPSETHCRQLRSESQDKLLDSLLQDVGWHDGDCRRAKDKDITEPRTWTCGQLSQSSATDSTCITCSADTNFTISRTNSWASSTSSTSVSTCITSPPNSPNVSQLQLPPLVLDEVLREQVHLCRPQRKGKLTSVALARTPLLRPDACDLEQHSKETHQLSSERKDERTKSPLLSRVKQSVTGFLDFASKIQQSYLRTVHFAVSLPFDATSLTANDASRQKYPALKPVGYRASSHDVLCFAPGLSGPPSRDLNLASEHNIPLASTCASQAQKDISASEPARLFAPIAFVPPSALRPRDVALTPEWRLRAVANPCMLRQRALANHLSLCGIPWEGRAHTGSLGYGRERVVGVAFEGLGGSRLAFEVK</sequence>
<feature type="region of interest" description="Disordered" evidence="1">
    <location>
        <begin position="460"/>
        <end position="485"/>
    </location>
</feature>
<organism evidence="2 3">
    <name type="scientific">Phellinidium pouzarii</name>
    <dbReference type="NCBI Taxonomy" id="167371"/>
    <lineage>
        <taxon>Eukaryota</taxon>
        <taxon>Fungi</taxon>
        <taxon>Dikarya</taxon>
        <taxon>Basidiomycota</taxon>
        <taxon>Agaricomycotina</taxon>
        <taxon>Agaricomycetes</taxon>
        <taxon>Hymenochaetales</taxon>
        <taxon>Hymenochaetaceae</taxon>
        <taxon>Phellinidium</taxon>
    </lineage>
</organism>
<dbReference type="EMBL" id="SGPK01000296">
    <property type="protein sequence ID" value="THH04976.1"/>
    <property type="molecule type" value="Genomic_DNA"/>
</dbReference>
<gene>
    <name evidence="2" type="ORF">EW145_g5138</name>
</gene>
<protein>
    <submittedName>
        <fullName evidence="2">Uncharacterized protein</fullName>
    </submittedName>
</protein>
<feature type="compositionally biased region" description="Pro residues" evidence="1">
    <location>
        <begin position="19"/>
        <end position="33"/>
    </location>
</feature>
<feature type="non-terminal residue" evidence="2">
    <location>
        <position position="1"/>
    </location>
</feature>
<comment type="caution">
    <text evidence="2">The sequence shown here is derived from an EMBL/GenBank/DDBJ whole genome shotgun (WGS) entry which is preliminary data.</text>
</comment>
<keyword evidence="3" id="KW-1185">Reference proteome</keyword>
<reference evidence="2 3" key="1">
    <citation type="submission" date="2019-02" db="EMBL/GenBank/DDBJ databases">
        <title>Genome sequencing of the rare red list fungi Phellinidium pouzarii.</title>
        <authorList>
            <person name="Buettner E."/>
            <person name="Kellner H."/>
        </authorList>
    </citation>
    <scope>NUCLEOTIDE SEQUENCE [LARGE SCALE GENOMIC DNA]</scope>
    <source>
        <strain evidence="2 3">DSM 108285</strain>
    </source>
</reference>
<evidence type="ECO:0000313" key="3">
    <source>
        <dbReference type="Proteomes" id="UP000308199"/>
    </source>
</evidence>
<feature type="region of interest" description="Disordered" evidence="1">
    <location>
        <begin position="268"/>
        <end position="287"/>
    </location>
</feature>
<feature type="compositionally biased region" description="Low complexity" evidence="1">
    <location>
        <begin position="1"/>
        <end position="18"/>
    </location>
</feature>
<evidence type="ECO:0000256" key="1">
    <source>
        <dbReference type="SAM" id="MobiDB-lite"/>
    </source>
</evidence>
<evidence type="ECO:0000313" key="2">
    <source>
        <dbReference type="EMBL" id="THH04976.1"/>
    </source>
</evidence>